<organism evidence="6 7">
    <name type="scientific">Daphnia pulex</name>
    <name type="common">Water flea</name>
    <dbReference type="NCBI Taxonomy" id="6669"/>
    <lineage>
        <taxon>Eukaryota</taxon>
        <taxon>Metazoa</taxon>
        <taxon>Ecdysozoa</taxon>
        <taxon>Arthropoda</taxon>
        <taxon>Crustacea</taxon>
        <taxon>Branchiopoda</taxon>
        <taxon>Diplostraca</taxon>
        <taxon>Cladocera</taxon>
        <taxon>Anomopoda</taxon>
        <taxon>Daphniidae</taxon>
        <taxon>Daphnia</taxon>
    </lineage>
</organism>
<evidence type="ECO:0008006" key="8">
    <source>
        <dbReference type="Google" id="ProtNLM"/>
    </source>
</evidence>
<dbReference type="Gene3D" id="2.60.40.420">
    <property type="entry name" value="Cupredoxins - blue copper proteins"/>
    <property type="match status" value="2"/>
</dbReference>
<sequence>MSAVDSLLITSGERFDFVLNADQMASSFWIRFRGNMDWNSKNVFQTAILRYENSPDVEPDEIVTYESTSRNGTVLNPINHAPGDQKHVTVAELKALQEESEADWAREPDHKFFLAYDFNAVDNWLYHDPEHYPLFGVGIHQRFFTPQVNHISLRMPSSPPLSQHHALSVNSLCNQSTVANCKEKECACAYTLQVPLGSLVEVILIDEGMTFDATHPFNLHGYSFRVVAMERIGSNVTVDQIRAMDDSG</sequence>
<dbReference type="InterPro" id="IPR008972">
    <property type="entry name" value="Cupredoxin"/>
</dbReference>
<dbReference type="eggNOG" id="KOG1263">
    <property type="taxonomic scope" value="Eukaryota"/>
</dbReference>
<gene>
    <name evidence="6" type="ORF">DAPPUDRAFT_263973</name>
</gene>
<evidence type="ECO:0000256" key="1">
    <source>
        <dbReference type="ARBA" id="ARBA00022723"/>
    </source>
</evidence>
<dbReference type="InterPro" id="IPR001117">
    <property type="entry name" value="Cu-oxidase_2nd"/>
</dbReference>
<evidence type="ECO:0000259" key="4">
    <source>
        <dbReference type="Pfam" id="PF00394"/>
    </source>
</evidence>
<keyword evidence="3" id="KW-0186">Copper</keyword>
<dbReference type="InParanoid" id="E9HQP8"/>
<dbReference type="InterPro" id="IPR011706">
    <property type="entry name" value="Cu-oxidase_C"/>
</dbReference>
<protein>
    <recommendedName>
        <fullName evidence="8">Plastocyanin-like domain-containing protein</fullName>
    </recommendedName>
</protein>
<feature type="domain" description="Plastocyanin-like" evidence="5">
    <location>
        <begin position="177"/>
        <end position="231"/>
    </location>
</feature>
<dbReference type="AlphaFoldDB" id="E9HQP8"/>
<evidence type="ECO:0000256" key="2">
    <source>
        <dbReference type="ARBA" id="ARBA00023002"/>
    </source>
</evidence>
<dbReference type="InterPro" id="IPR045087">
    <property type="entry name" value="Cu-oxidase_fam"/>
</dbReference>
<evidence type="ECO:0000313" key="6">
    <source>
        <dbReference type="EMBL" id="EFX65932.1"/>
    </source>
</evidence>
<keyword evidence="1" id="KW-0479">Metal-binding</keyword>
<evidence type="ECO:0000256" key="3">
    <source>
        <dbReference type="ARBA" id="ARBA00023008"/>
    </source>
</evidence>
<dbReference type="PANTHER" id="PTHR11709:SF394">
    <property type="entry name" value="FI03373P-RELATED"/>
    <property type="match status" value="1"/>
</dbReference>
<dbReference type="Pfam" id="PF07731">
    <property type="entry name" value="Cu-oxidase_2"/>
    <property type="match status" value="1"/>
</dbReference>
<reference evidence="6 7" key="1">
    <citation type="journal article" date="2011" name="Science">
        <title>The ecoresponsive genome of Daphnia pulex.</title>
        <authorList>
            <person name="Colbourne J.K."/>
            <person name="Pfrender M.E."/>
            <person name="Gilbert D."/>
            <person name="Thomas W.K."/>
            <person name="Tucker A."/>
            <person name="Oakley T.H."/>
            <person name="Tokishita S."/>
            <person name="Aerts A."/>
            <person name="Arnold G.J."/>
            <person name="Basu M.K."/>
            <person name="Bauer D.J."/>
            <person name="Caceres C.E."/>
            <person name="Carmel L."/>
            <person name="Casola C."/>
            <person name="Choi J.H."/>
            <person name="Detter J.C."/>
            <person name="Dong Q."/>
            <person name="Dusheyko S."/>
            <person name="Eads B.D."/>
            <person name="Frohlich T."/>
            <person name="Geiler-Samerotte K.A."/>
            <person name="Gerlach D."/>
            <person name="Hatcher P."/>
            <person name="Jogdeo S."/>
            <person name="Krijgsveld J."/>
            <person name="Kriventseva E.V."/>
            <person name="Kultz D."/>
            <person name="Laforsch C."/>
            <person name="Lindquist E."/>
            <person name="Lopez J."/>
            <person name="Manak J.R."/>
            <person name="Muller J."/>
            <person name="Pangilinan J."/>
            <person name="Patwardhan R.P."/>
            <person name="Pitluck S."/>
            <person name="Pritham E.J."/>
            <person name="Rechtsteiner A."/>
            <person name="Rho M."/>
            <person name="Rogozin I.B."/>
            <person name="Sakarya O."/>
            <person name="Salamov A."/>
            <person name="Schaack S."/>
            <person name="Shapiro H."/>
            <person name="Shiga Y."/>
            <person name="Skalitzky C."/>
            <person name="Smith Z."/>
            <person name="Souvorov A."/>
            <person name="Sung W."/>
            <person name="Tang Z."/>
            <person name="Tsuchiya D."/>
            <person name="Tu H."/>
            <person name="Vos H."/>
            <person name="Wang M."/>
            <person name="Wolf Y.I."/>
            <person name="Yamagata H."/>
            <person name="Yamada T."/>
            <person name="Ye Y."/>
            <person name="Shaw J.R."/>
            <person name="Andrews J."/>
            <person name="Crease T.J."/>
            <person name="Tang H."/>
            <person name="Lucas S.M."/>
            <person name="Robertson H.M."/>
            <person name="Bork P."/>
            <person name="Koonin E.V."/>
            <person name="Zdobnov E.M."/>
            <person name="Grigoriev I.V."/>
            <person name="Lynch M."/>
            <person name="Boore J.L."/>
        </authorList>
    </citation>
    <scope>NUCLEOTIDE SEQUENCE [LARGE SCALE GENOMIC DNA]</scope>
</reference>
<dbReference type="HOGENOM" id="CLU_1121070_0_0_1"/>
<dbReference type="GO" id="GO:0016491">
    <property type="term" value="F:oxidoreductase activity"/>
    <property type="evidence" value="ECO:0007669"/>
    <property type="project" value="UniProtKB-KW"/>
</dbReference>
<dbReference type="SUPFAM" id="SSF49503">
    <property type="entry name" value="Cupredoxins"/>
    <property type="match status" value="2"/>
</dbReference>
<dbReference type="KEGG" id="dpx:DAPPUDRAFT_263973"/>
<dbReference type="Pfam" id="PF00394">
    <property type="entry name" value="Cu-oxidase"/>
    <property type="match status" value="1"/>
</dbReference>
<accession>E9HQP8</accession>
<name>E9HQP8_DAPPU</name>
<dbReference type="OMA" id="HAHIEME"/>
<evidence type="ECO:0000313" key="7">
    <source>
        <dbReference type="Proteomes" id="UP000000305"/>
    </source>
</evidence>
<keyword evidence="2" id="KW-0560">Oxidoreductase</keyword>
<dbReference type="GO" id="GO:0005507">
    <property type="term" value="F:copper ion binding"/>
    <property type="evidence" value="ECO:0007669"/>
    <property type="project" value="InterPro"/>
</dbReference>
<feature type="domain" description="Plastocyanin-like" evidence="4">
    <location>
        <begin position="4"/>
        <end position="54"/>
    </location>
</feature>
<dbReference type="OrthoDB" id="2121828at2759"/>
<evidence type="ECO:0000259" key="5">
    <source>
        <dbReference type="Pfam" id="PF07731"/>
    </source>
</evidence>
<dbReference type="EMBL" id="GL732723">
    <property type="protein sequence ID" value="EFX65932.1"/>
    <property type="molecule type" value="Genomic_DNA"/>
</dbReference>
<dbReference type="PANTHER" id="PTHR11709">
    <property type="entry name" value="MULTI-COPPER OXIDASE"/>
    <property type="match status" value="1"/>
</dbReference>
<keyword evidence="7" id="KW-1185">Reference proteome</keyword>
<dbReference type="STRING" id="6669.E9HQP8"/>
<dbReference type="Proteomes" id="UP000000305">
    <property type="component" value="Unassembled WGS sequence"/>
</dbReference>
<dbReference type="PhylomeDB" id="E9HQP8"/>
<proteinExistence type="predicted"/>